<evidence type="ECO:0000256" key="8">
    <source>
        <dbReference type="PIRNR" id="PIRNR006351"/>
    </source>
</evidence>
<gene>
    <name evidence="11" type="ORF">DJ52_05960</name>
</gene>
<evidence type="ECO:0000313" key="11">
    <source>
        <dbReference type="EMBL" id="PPS22263.1"/>
    </source>
</evidence>
<dbReference type="RefSeq" id="WP_104618348.1">
    <property type="nucleotide sequence ID" value="NZ_JJMJ01000090.1"/>
</dbReference>
<dbReference type="PANTHER" id="PTHR33989:SF4">
    <property type="entry name" value="PTS SYSTEM N,N'-DIACETYLCHITOBIOSE-SPECIFIC EIIC COMPONENT"/>
    <property type="match status" value="1"/>
</dbReference>
<dbReference type="PROSITE" id="PS51105">
    <property type="entry name" value="PTS_EIIC_TYPE_3"/>
    <property type="match status" value="1"/>
</dbReference>
<reference evidence="11 12" key="1">
    <citation type="submission" date="2014-04" db="EMBL/GenBank/DDBJ databases">
        <title>Whole genome sequence of 'Brachyspira hampsonii' D13-03603F2.</title>
        <authorList>
            <person name="Patterson A.H."/>
            <person name="Chaban B."/>
            <person name="Fernando C."/>
            <person name="Harding J.C."/>
            <person name="Hill J.E."/>
        </authorList>
    </citation>
    <scope>NUCLEOTIDE SEQUENCE [LARGE SCALE GENOMIC DNA]</scope>
    <source>
        <strain evidence="11 12">D13-03603F2</strain>
    </source>
</reference>
<evidence type="ECO:0000256" key="7">
    <source>
        <dbReference type="ARBA" id="ARBA00023136"/>
    </source>
</evidence>
<feature type="transmembrane region" description="Helical" evidence="9">
    <location>
        <begin position="33"/>
        <end position="54"/>
    </location>
</feature>
<comment type="caution">
    <text evidence="11">The sequence shown here is derived from an EMBL/GenBank/DDBJ whole genome shotgun (WGS) entry which is preliminary data.</text>
</comment>
<accession>A0ABX5B6I6</accession>
<evidence type="ECO:0000259" key="10">
    <source>
        <dbReference type="PROSITE" id="PS51105"/>
    </source>
</evidence>
<feature type="transmembrane region" description="Helical" evidence="9">
    <location>
        <begin position="74"/>
        <end position="101"/>
    </location>
</feature>
<feature type="transmembrane region" description="Helical" evidence="9">
    <location>
        <begin position="113"/>
        <end position="140"/>
    </location>
</feature>
<dbReference type="NCBIfam" id="TIGR00359">
    <property type="entry name" value="cello_pts_IIC"/>
    <property type="match status" value="1"/>
</dbReference>
<feature type="transmembrane region" description="Helical" evidence="9">
    <location>
        <begin position="238"/>
        <end position="260"/>
    </location>
</feature>
<evidence type="ECO:0000313" key="12">
    <source>
        <dbReference type="Proteomes" id="UP000238924"/>
    </source>
</evidence>
<dbReference type="NCBIfam" id="TIGR00410">
    <property type="entry name" value="lacE"/>
    <property type="match status" value="1"/>
</dbReference>
<proteinExistence type="predicted"/>
<name>A0ABX5B6I6_9SPIR</name>
<feature type="transmembrane region" description="Helical" evidence="9">
    <location>
        <begin position="160"/>
        <end position="178"/>
    </location>
</feature>
<feature type="transmembrane region" description="Helical" evidence="9">
    <location>
        <begin position="301"/>
        <end position="324"/>
    </location>
</feature>
<protein>
    <recommendedName>
        <fullName evidence="8">Permease IIC component</fullName>
    </recommendedName>
</protein>
<dbReference type="InterPro" id="IPR051088">
    <property type="entry name" value="PTS_Sugar-EIIC/EIIB"/>
</dbReference>
<keyword evidence="5 9" id="KW-0812">Transmembrane</keyword>
<evidence type="ECO:0000256" key="6">
    <source>
        <dbReference type="ARBA" id="ARBA00022989"/>
    </source>
</evidence>
<evidence type="ECO:0000256" key="4">
    <source>
        <dbReference type="ARBA" id="ARBA00022597"/>
    </source>
</evidence>
<keyword evidence="3 8" id="KW-1003">Cell membrane</keyword>
<dbReference type="PIRSF" id="PIRSF006351">
    <property type="entry name" value="PTS_EIIC-Cellobiose"/>
    <property type="match status" value="1"/>
</dbReference>
<feature type="transmembrane region" description="Helical" evidence="9">
    <location>
        <begin position="359"/>
        <end position="379"/>
    </location>
</feature>
<dbReference type="Pfam" id="PF02378">
    <property type="entry name" value="PTS_EIIC"/>
    <property type="match status" value="1"/>
</dbReference>
<keyword evidence="7 8" id="KW-0472">Membrane</keyword>
<comment type="subcellular location">
    <subcellularLocation>
        <location evidence="1">Cell membrane</location>
        <topology evidence="1">Multi-pass membrane protein</topology>
    </subcellularLocation>
</comment>
<dbReference type="PANTHER" id="PTHR33989">
    <property type="match status" value="1"/>
</dbReference>
<evidence type="ECO:0000256" key="3">
    <source>
        <dbReference type="ARBA" id="ARBA00022475"/>
    </source>
</evidence>
<feature type="transmembrane region" description="Helical" evidence="9">
    <location>
        <begin position="399"/>
        <end position="425"/>
    </location>
</feature>
<sequence>MKEKFNAFMESKFLPIMAKVAGNRYLNCIKDGFVFATPFIIIGSFVLLLFNLPLNDPTNFMYFKPYENFVNAFSGHYIQIFNVSMGIMSLFISFGIGYSLAGYYNIDKLTNGFLSMYSFLLLSAKSLAVTVIGAASQLLYVAEETNVTVLDARYMDAKGLFVAIIASILSVEISRFLVNKRIMIKLPDSVPPAISKSFEILIPVAVISFLFQTINWIIQNSMQIMVPDLIMKILQPLLSMSDGLVSIIIILLLVHILWFCGIHGANVVNAIINPIVLTNLALNQAALAAGEQIPKVFAGEFLNSFVYIGGSGATLGLCIAMIMTKSEHLKYVGKLSIVPGFFNINEPIMFGTPIVMNPIFVIPFIITPIINAVISYTFLKLNIISRIVGLVPWTTPSVLGSFISTNLHFLAPVLIIGLIVLDYFIYKPFLNMYIKELEKEEASKQQNN</sequence>
<organism evidence="11 12">
    <name type="scientific">Brachyspira murdochii</name>
    <dbReference type="NCBI Taxonomy" id="84378"/>
    <lineage>
        <taxon>Bacteria</taxon>
        <taxon>Pseudomonadati</taxon>
        <taxon>Spirochaetota</taxon>
        <taxon>Spirochaetia</taxon>
        <taxon>Brachyspirales</taxon>
        <taxon>Brachyspiraceae</taxon>
        <taxon>Brachyspira</taxon>
    </lineage>
</organism>
<keyword evidence="2 8" id="KW-0813">Transport</keyword>
<dbReference type="InterPro" id="IPR003352">
    <property type="entry name" value="PTS_EIIC"/>
</dbReference>
<keyword evidence="12" id="KW-1185">Reference proteome</keyword>
<keyword evidence="4 8" id="KW-0762">Sugar transport</keyword>
<evidence type="ECO:0000256" key="5">
    <source>
        <dbReference type="ARBA" id="ARBA00022692"/>
    </source>
</evidence>
<comment type="function">
    <text evidence="8">The phosphoenolpyruvate-dependent sugar phosphotransferase system (PTS), a major carbohydrate active -transport system, catalyzes the phosphorylation of incoming sugar substrates concomitant with their translocation across the cell membrane.</text>
</comment>
<evidence type="ECO:0000256" key="1">
    <source>
        <dbReference type="ARBA" id="ARBA00004651"/>
    </source>
</evidence>
<dbReference type="Proteomes" id="UP000238924">
    <property type="component" value="Unassembled WGS sequence"/>
</dbReference>
<dbReference type="InterPro" id="IPR004796">
    <property type="entry name" value="PTS_IIC_cello"/>
</dbReference>
<dbReference type="EMBL" id="JJMJ01000090">
    <property type="protein sequence ID" value="PPS22263.1"/>
    <property type="molecule type" value="Genomic_DNA"/>
</dbReference>
<feature type="domain" description="PTS EIIC type-3" evidence="10">
    <location>
        <begin position="9"/>
        <end position="429"/>
    </location>
</feature>
<evidence type="ECO:0000256" key="2">
    <source>
        <dbReference type="ARBA" id="ARBA00022448"/>
    </source>
</evidence>
<dbReference type="InterPro" id="IPR004501">
    <property type="entry name" value="PTS_EIIC_3"/>
</dbReference>
<feature type="transmembrane region" description="Helical" evidence="9">
    <location>
        <begin position="198"/>
        <end position="218"/>
    </location>
</feature>
<evidence type="ECO:0000256" key="9">
    <source>
        <dbReference type="SAM" id="Phobius"/>
    </source>
</evidence>
<keyword evidence="6 9" id="KW-1133">Transmembrane helix</keyword>